<dbReference type="AlphaFoldDB" id="A0A3P3XLJ5"/>
<keyword evidence="1" id="KW-0472">Membrane</keyword>
<proteinExistence type="predicted"/>
<evidence type="ECO:0000256" key="1">
    <source>
        <dbReference type="SAM" id="Phobius"/>
    </source>
</evidence>
<feature type="transmembrane region" description="Helical" evidence="1">
    <location>
        <begin position="21"/>
        <end position="38"/>
    </location>
</feature>
<reference evidence="2" key="1">
    <citation type="submission" date="2017-02" db="EMBL/GenBank/DDBJ databases">
        <authorList>
            <person name="Regsiter A."/>
            <person name="William W."/>
        </authorList>
    </citation>
    <scope>NUCLEOTIDE SEQUENCE</scope>
    <source>
        <strain evidence="2">Bib</strain>
    </source>
</reference>
<gene>
    <name evidence="2" type="ORF">SPIROBIBN47_50059</name>
</gene>
<feature type="transmembrane region" description="Helical" evidence="1">
    <location>
        <begin position="44"/>
        <end position="63"/>
    </location>
</feature>
<evidence type="ECO:0000313" key="2">
    <source>
        <dbReference type="EMBL" id="SLM15563.1"/>
    </source>
</evidence>
<protein>
    <submittedName>
        <fullName evidence="2">Uncharacterized protein</fullName>
    </submittedName>
</protein>
<accession>A0A3P3XLJ5</accession>
<keyword evidence="1" id="KW-1133">Transmembrane helix</keyword>
<dbReference type="EMBL" id="FWDM01000037">
    <property type="protein sequence ID" value="SLM15563.1"/>
    <property type="molecule type" value="Genomic_DNA"/>
</dbReference>
<organism evidence="2">
    <name type="scientific">uncultured spirochete</name>
    <dbReference type="NCBI Taxonomy" id="156406"/>
    <lineage>
        <taxon>Bacteria</taxon>
        <taxon>Pseudomonadati</taxon>
        <taxon>Spirochaetota</taxon>
        <taxon>Spirochaetia</taxon>
        <taxon>Spirochaetales</taxon>
        <taxon>environmental samples</taxon>
    </lineage>
</organism>
<name>A0A3P3XLJ5_9SPIR</name>
<sequence length="82" mass="8552">MKQPSIFQEQDGAFSMRRTLALLYALSSNGCLWLATLSGSMAGVWAGLAALVAVLILTGYTTIEGLKGLAAAIKGTECGKED</sequence>
<keyword evidence="1" id="KW-0812">Transmembrane</keyword>